<evidence type="ECO:0000256" key="2">
    <source>
        <dbReference type="SAM" id="Phobius"/>
    </source>
</evidence>
<feature type="region of interest" description="Disordered" evidence="1">
    <location>
        <begin position="34"/>
        <end position="100"/>
    </location>
</feature>
<keyword evidence="2" id="KW-0472">Membrane</keyword>
<dbReference type="EMBL" id="JYIV01000025">
    <property type="protein sequence ID" value="KJL22527.1"/>
    <property type="molecule type" value="Genomic_DNA"/>
</dbReference>
<evidence type="ECO:0000313" key="3">
    <source>
        <dbReference type="EMBL" id="KJL22527.1"/>
    </source>
</evidence>
<protein>
    <submittedName>
        <fullName evidence="3">Uncharacterized protein</fullName>
    </submittedName>
</protein>
<feature type="region of interest" description="Disordered" evidence="1">
    <location>
        <begin position="367"/>
        <end position="395"/>
    </location>
</feature>
<dbReference type="PATRIC" id="fig|82380.10.peg.1851"/>
<keyword evidence="2" id="KW-0812">Transmembrane</keyword>
<evidence type="ECO:0000256" key="1">
    <source>
        <dbReference type="SAM" id="MobiDB-lite"/>
    </source>
</evidence>
<dbReference type="AlphaFoldDB" id="A0A0F0KNP0"/>
<reference evidence="3 4" key="1">
    <citation type="submission" date="2015-02" db="EMBL/GenBank/DDBJ databases">
        <title>Draft genome sequences of ten Microbacterium spp. with emphasis on heavy metal contaminated environments.</title>
        <authorList>
            <person name="Corretto E."/>
        </authorList>
    </citation>
    <scope>NUCLEOTIDE SEQUENCE [LARGE SCALE GENOMIC DNA]</scope>
    <source>
        <strain evidence="3 4">BEL163</strain>
    </source>
</reference>
<feature type="transmembrane region" description="Helical" evidence="2">
    <location>
        <begin position="112"/>
        <end position="133"/>
    </location>
</feature>
<evidence type="ECO:0000313" key="4">
    <source>
        <dbReference type="Proteomes" id="UP000033725"/>
    </source>
</evidence>
<dbReference type="RefSeq" id="WP_156149152.1">
    <property type="nucleotide sequence ID" value="NZ_JYIV01000025.1"/>
</dbReference>
<organism evidence="3 4">
    <name type="scientific">Microbacterium oxydans</name>
    <dbReference type="NCBI Taxonomy" id="82380"/>
    <lineage>
        <taxon>Bacteria</taxon>
        <taxon>Bacillati</taxon>
        <taxon>Actinomycetota</taxon>
        <taxon>Actinomycetes</taxon>
        <taxon>Micrococcales</taxon>
        <taxon>Microbacteriaceae</taxon>
        <taxon>Microbacterium</taxon>
    </lineage>
</organism>
<proteinExistence type="predicted"/>
<sequence>MPAETEAAELRRLQRRAYGRDGVVTAAELRRLHELEDAQRAATAAATPMPPSPAPEEHSAREESPGQGQSGAAGETSDEEEPGIDHDAEPPSDEGIPRAPEPFFRTLRRHPVAVPVLSALMLAVGVAVGWALFAPSSGEVALTAAQQERRDVLAASDYDPGSVRPLARDADALAWYATKDDARLRCLILDVGDQSQSDCRPVDDVRRDLSVWFPVPRGEKGDAARELDGVSAGLLLSTDGEPIVTLQRWPMSSSTSQFAGAERARAEELADEGFASSLDIAGSFRTSPVWIGDRVSDLGAVEKCLIVDAVGVMTCAAPTAAVDSGLQTRVDRVDGANGVLLGTSTLEVRFTKWRTPYLVITEAPPGEGGSGEIVRVEAPPGDPIVVEPPGGDRDE</sequence>
<dbReference type="Proteomes" id="UP000033725">
    <property type="component" value="Unassembled WGS sequence"/>
</dbReference>
<gene>
    <name evidence="3" type="ORF">RN51_01841</name>
</gene>
<accession>A0A0F0KNP0</accession>
<keyword evidence="2" id="KW-1133">Transmembrane helix</keyword>
<feature type="compositionally biased region" description="Basic and acidic residues" evidence="1">
    <location>
        <begin position="55"/>
        <end position="64"/>
    </location>
</feature>
<dbReference type="OrthoDB" id="5062378at2"/>
<comment type="caution">
    <text evidence="3">The sequence shown here is derived from an EMBL/GenBank/DDBJ whole genome shotgun (WGS) entry which is preliminary data.</text>
</comment>
<name>A0A0F0KNP0_9MICO</name>